<dbReference type="RefSeq" id="WP_021235604.1">
    <property type="nucleotide sequence ID" value="NZ_ATHL01000127.1"/>
</dbReference>
<keyword evidence="5 7" id="KW-0456">Lyase</keyword>
<comment type="subcellular location">
    <subcellularLocation>
        <location evidence="7">Cell inner membrane</location>
        <topology evidence="7">Single-pass membrane protein</topology>
    </subcellularLocation>
</comment>
<evidence type="ECO:0000256" key="1">
    <source>
        <dbReference type="ARBA" id="ARBA00022475"/>
    </source>
</evidence>
<name>T0H9Q5_9SPHN</name>
<evidence type="ECO:0000256" key="3">
    <source>
        <dbReference type="ARBA" id="ARBA00022989"/>
    </source>
</evidence>
<keyword evidence="2 7" id="KW-0812">Transmembrane</keyword>
<proteinExistence type="inferred from homology"/>
<dbReference type="GO" id="GO:0005886">
    <property type="term" value="C:plasma membrane"/>
    <property type="evidence" value="ECO:0007669"/>
    <property type="project" value="UniProtKB-SubCell"/>
</dbReference>
<evidence type="ECO:0000256" key="5">
    <source>
        <dbReference type="ARBA" id="ARBA00023239"/>
    </source>
</evidence>
<dbReference type="GO" id="GO:0071555">
    <property type="term" value="P:cell wall organization"/>
    <property type="evidence" value="ECO:0007669"/>
    <property type="project" value="UniProtKB-KW"/>
</dbReference>
<dbReference type="Pfam" id="PF02618">
    <property type="entry name" value="YceG"/>
    <property type="match status" value="1"/>
</dbReference>
<dbReference type="Proteomes" id="UP000015527">
    <property type="component" value="Unassembled WGS sequence"/>
</dbReference>
<organism evidence="8 9">
    <name type="scientific">Novosphingobium lindaniclasticum LE124</name>
    <dbReference type="NCBI Taxonomy" id="1096930"/>
    <lineage>
        <taxon>Bacteria</taxon>
        <taxon>Pseudomonadati</taxon>
        <taxon>Pseudomonadota</taxon>
        <taxon>Alphaproteobacteria</taxon>
        <taxon>Sphingomonadales</taxon>
        <taxon>Sphingomonadaceae</taxon>
        <taxon>Novosphingobium</taxon>
    </lineage>
</organism>
<dbReference type="PANTHER" id="PTHR30518">
    <property type="entry name" value="ENDOLYTIC MUREIN TRANSGLYCOSYLASE"/>
    <property type="match status" value="1"/>
</dbReference>
<feature type="transmembrane region" description="Helical" evidence="7">
    <location>
        <begin position="7"/>
        <end position="29"/>
    </location>
</feature>
<evidence type="ECO:0000256" key="6">
    <source>
        <dbReference type="ARBA" id="ARBA00023316"/>
    </source>
</evidence>
<keyword evidence="7" id="KW-0997">Cell inner membrane</keyword>
<feature type="site" description="Important for catalytic activity" evidence="7">
    <location>
        <position position="200"/>
    </location>
</feature>
<comment type="catalytic activity">
    <reaction evidence="7">
        <text>a peptidoglycan chain = a peptidoglycan chain with N-acetyl-1,6-anhydromuramyl-[peptide] at the reducing end + a peptidoglycan chain with N-acetylglucosamine at the non-reducing end.</text>
        <dbReference type="EC" id="4.2.2.29"/>
    </reaction>
</comment>
<protein>
    <recommendedName>
        <fullName evidence="7">Endolytic murein transglycosylase</fullName>
        <ecNumber evidence="7">4.2.2.29</ecNumber>
    </recommendedName>
    <alternativeName>
        <fullName evidence="7">Peptidoglycan lytic transglycosylase</fullName>
    </alternativeName>
    <alternativeName>
        <fullName evidence="7">Peptidoglycan polymerization terminase</fullName>
    </alternativeName>
</protein>
<dbReference type="OrthoDB" id="9814591at2"/>
<keyword evidence="1 7" id="KW-1003">Cell membrane</keyword>
<evidence type="ECO:0000313" key="9">
    <source>
        <dbReference type="Proteomes" id="UP000015527"/>
    </source>
</evidence>
<dbReference type="NCBIfam" id="TIGR00247">
    <property type="entry name" value="endolytic transglycosylase MltG"/>
    <property type="match status" value="1"/>
</dbReference>
<accession>T0H9Q5</accession>
<comment type="similarity">
    <text evidence="7">Belongs to the transglycosylase MltG family.</text>
</comment>
<dbReference type="EC" id="4.2.2.29" evidence="7"/>
<sequence>MMSRRNWILVAAIGLAAVIALWSFVGGWYGSGPLKEDRHFLVPAGASLSAVAERLEKQGVVRSAQGFTLRARIFGGSGAIKAGEFAIPAHASASRVLAILSSDEMVRRFVMVPEGMPSIMVYERLKAQEHLSGEISTPNEGSVLPDSYAYENGEPRAAVLRRMQAAMTQTLKDLWEKRAPGIAVKTPEQALILASIVEKETGKPSERRTVAGLYSNRVRIGMPLQADPTIIYPITKGKPLGRRIRQSEIRAVNDYNTYTMSGLPKHPITNPGRESIAAVLNPAKTDALYMVADGTGGHVFAATLAEHNENVKKWFAIRRERGEI</sequence>
<dbReference type="CDD" id="cd08010">
    <property type="entry name" value="MltG_like"/>
    <property type="match status" value="1"/>
</dbReference>
<evidence type="ECO:0000256" key="4">
    <source>
        <dbReference type="ARBA" id="ARBA00023136"/>
    </source>
</evidence>
<dbReference type="EMBL" id="ATHL01000127">
    <property type="protein sequence ID" value="EQB09742.1"/>
    <property type="molecule type" value="Genomic_DNA"/>
</dbReference>
<dbReference type="HAMAP" id="MF_02065">
    <property type="entry name" value="MltG"/>
    <property type="match status" value="1"/>
</dbReference>
<keyword evidence="4 7" id="KW-0472">Membrane</keyword>
<comment type="caution">
    <text evidence="8">The sequence shown here is derived from an EMBL/GenBank/DDBJ whole genome shotgun (WGS) entry which is preliminary data.</text>
</comment>
<dbReference type="Gene3D" id="3.30.1490.480">
    <property type="entry name" value="Endolytic murein transglycosylase"/>
    <property type="match status" value="1"/>
</dbReference>
<dbReference type="eggNOG" id="COG1559">
    <property type="taxonomic scope" value="Bacteria"/>
</dbReference>
<evidence type="ECO:0000256" key="2">
    <source>
        <dbReference type="ARBA" id="ARBA00022692"/>
    </source>
</evidence>
<keyword evidence="3 7" id="KW-1133">Transmembrane helix</keyword>
<dbReference type="GO" id="GO:0008932">
    <property type="term" value="F:lytic endotransglycosylase activity"/>
    <property type="evidence" value="ECO:0007669"/>
    <property type="project" value="UniProtKB-UniRule"/>
</dbReference>
<keyword evidence="6 7" id="KW-0961">Cell wall biogenesis/degradation</keyword>
<dbReference type="Gene3D" id="3.30.160.60">
    <property type="entry name" value="Classic Zinc Finger"/>
    <property type="match status" value="1"/>
</dbReference>
<dbReference type="PANTHER" id="PTHR30518:SF2">
    <property type="entry name" value="ENDOLYTIC MUREIN TRANSGLYCOSYLASE"/>
    <property type="match status" value="1"/>
</dbReference>
<dbReference type="PATRIC" id="fig|1096930.3.peg.3798"/>
<gene>
    <name evidence="7" type="primary">mltG</name>
    <name evidence="8" type="ORF">L284_19280</name>
</gene>
<dbReference type="InterPro" id="IPR003770">
    <property type="entry name" value="MLTG-like"/>
</dbReference>
<comment type="function">
    <text evidence="7">Functions as a peptidoglycan terminase that cleaves nascent peptidoglycan strands endolytically to terminate their elongation.</text>
</comment>
<reference evidence="8 9" key="1">
    <citation type="journal article" date="2013" name="Genome Announc.">
        <title>Genome Sequence of Novosphingobium lindaniclasticum LE124T, Isolated from a Hexachlorocyclohexane Dumpsite.</title>
        <authorList>
            <person name="Saxena A."/>
            <person name="Nayyar N."/>
            <person name="Sangwan N."/>
            <person name="Kumari R."/>
            <person name="Khurana J.P."/>
            <person name="Lal R."/>
        </authorList>
    </citation>
    <scope>NUCLEOTIDE SEQUENCE [LARGE SCALE GENOMIC DNA]</scope>
    <source>
        <strain evidence="8 9">LE124</strain>
    </source>
</reference>
<keyword evidence="9" id="KW-1185">Reference proteome</keyword>
<dbReference type="GO" id="GO:0009252">
    <property type="term" value="P:peptidoglycan biosynthetic process"/>
    <property type="evidence" value="ECO:0007669"/>
    <property type="project" value="UniProtKB-UniRule"/>
</dbReference>
<evidence type="ECO:0000313" key="8">
    <source>
        <dbReference type="EMBL" id="EQB09742.1"/>
    </source>
</evidence>
<evidence type="ECO:0000256" key="7">
    <source>
        <dbReference type="HAMAP-Rule" id="MF_02065"/>
    </source>
</evidence>
<dbReference type="AlphaFoldDB" id="T0H9Q5"/>